<dbReference type="PANTHER" id="PTHR13184">
    <property type="entry name" value="37S RIBOSOMAL PROTEIN S22"/>
    <property type="match status" value="1"/>
</dbReference>
<dbReference type="GO" id="GO:0003735">
    <property type="term" value="F:structural constituent of ribosome"/>
    <property type="evidence" value="ECO:0007669"/>
    <property type="project" value="TreeGrafter"/>
</dbReference>
<dbReference type="InterPro" id="IPR015324">
    <property type="entry name" value="Ribosomal_Rsm22-like"/>
</dbReference>
<keyword evidence="5" id="KW-0411">Iron-sulfur</keyword>
<dbReference type="Pfam" id="PF09243">
    <property type="entry name" value="Rsm22"/>
    <property type="match status" value="2"/>
</dbReference>
<keyword evidence="10" id="KW-0489">Methyltransferase</keyword>
<evidence type="ECO:0000256" key="6">
    <source>
        <dbReference type="ARBA" id="ARBA00023128"/>
    </source>
</evidence>
<keyword evidence="6" id="KW-0496">Mitochondrion</keyword>
<comment type="subcellular location">
    <subcellularLocation>
        <location evidence="1">Mitochondrion</location>
    </subcellularLocation>
</comment>
<dbReference type="GO" id="GO:0046872">
    <property type="term" value="F:metal ion binding"/>
    <property type="evidence" value="ECO:0007669"/>
    <property type="project" value="UniProtKB-KW"/>
</dbReference>
<keyword evidence="11" id="KW-1185">Reference proteome</keyword>
<keyword evidence="4" id="KW-0408">Iron</keyword>
<dbReference type="InterPro" id="IPR052571">
    <property type="entry name" value="Mt_RNA_Methyltransferase"/>
</dbReference>
<dbReference type="GO" id="GO:0032259">
    <property type="term" value="P:methylation"/>
    <property type="evidence" value="ECO:0007669"/>
    <property type="project" value="UniProtKB-KW"/>
</dbReference>
<dbReference type="PANTHER" id="PTHR13184:SF5">
    <property type="entry name" value="METHYLTRANSFERASE-LIKE PROTEIN 17, MITOCHONDRIAL"/>
    <property type="match status" value="1"/>
</dbReference>
<dbReference type="Gene3D" id="3.40.50.150">
    <property type="entry name" value="Vaccinia Virus protein VP39"/>
    <property type="match status" value="1"/>
</dbReference>
<dbReference type="AlphaFoldDB" id="A0AAD4JCT8"/>
<dbReference type="Pfam" id="PF26130">
    <property type="entry name" value="PB1-like"/>
    <property type="match status" value="1"/>
</dbReference>
<keyword evidence="3" id="KW-0809">Transit peptide</keyword>
<reference evidence="10 11" key="1">
    <citation type="journal article" date="2021" name="Nat. Commun.">
        <title>Incipient diploidization of the medicinal plant Perilla within 10,000 years.</title>
        <authorList>
            <person name="Zhang Y."/>
            <person name="Shen Q."/>
            <person name="Leng L."/>
            <person name="Zhang D."/>
            <person name="Chen S."/>
            <person name="Shi Y."/>
            <person name="Ning Z."/>
            <person name="Chen S."/>
        </authorList>
    </citation>
    <scope>NUCLEOTIDE SEQUENCE [LARGE SCALE GENOMIC DNA]</scope>
    <source>
        <strain evidence="11">cv. PC099</strain>
    </source>
</reference>
<dbReference type="Proteomes" id="UP001190926">
    <property type="component" value="Unassembled WGS sequence"/>
</dbReference>
<dbReference type="GO" id="GO:0006412">
    <property type="term" value="P:translation"/>
    <property type="evidence" value="ECO:0007669"/>
    <property type="project" value="InterPro"/>
</dbReference>
<evidence type="ECO:0000256" key="5">
    <source>
        <dbReference type="ARBA" id="ARBA00023014"/>
    </source>
</evidence>
<name>A0AAD4JCT8_PERFH</name>
<evidence type="ECO:0000256" key="3">
    <source>
        <dbReference type="ARBA" id="ARBA00022946"/>
    </source>
</evidence>
<dbReference type="GO" id="GO:0008168">
    <property type="term" value="F:methyltransferase activity"/>
    <property type="evidence" value="ECO:0007669"/>
    <property type="project" value="UniProtKB-KW"/>
</dbReference>
<proteinExistence type="predicted"/>
<feature type="compositionally biased region" description="Low complexity" evidence="8">
    <location>
        <begin position="417"/>
        <end position="428"/>
    </location>
</feature>
<evidence type="ECO:0000256" key="1">
    <source>
        <dbReference type="ARBA" id="ARBA00004173"/>
    </source>
</evidence>
<dbReference type="InterPro" id="IPR058594">
    <property type="entry name" value="PB1-like_dom_pln"/>
</dbReference>
<sequence>MASLISETLPKFTAETLKLAAKQSERCHVVSDRLRRAIENYLREQEVLNMRRKVLSLSQSFNGIKEANLLLPRSTSKELVEDPLKAMERTQRWKLSTSYGDVGLRYHEDQAIAYVAARMPAVYSALYRVLSEVRRRVPDFAPAKVLDFGAGTGSALWAMMEVWPGSLERIHLVEPSQSMQRAGQSLIRDLRELPLIQSYDSLQSLTKNLNKSGRQQDLVIASYVLGEIPSLKDRITLVRQLWDLTGDILVLVEPGTPQGSKIISQMRSHILWMENRRTRKLLHAAKKTSTDLMTLKTGAFVVAPCPHDGPCPLLNTEKYCHFVQRLERTSSQRLYKRSKGSPLRGFEDEKFCYVAFRRGTRPRESWPLDGMEFETLKEMQANRIPENLEIDVENQFDSEEYEEDADNTTSNELNLSEAADATTGNGNAAEEEGEEEEAPRADLGTGWGRIIYMPFRRGKRVELDICRATNSEGTEGSFDRVVVTQSRNPKLHHQARRSMWGDLWPLRSGKNSKYFMKHYVQLPHPDYRPCDYWYTMKLKHGGMVVSDCGELEYLEGTVSAFDFVDTRKWCFKYLEGLCEQIGYLGSKKFYAKDEEGKLKPVVCEFDTWNLIIGAAKMREFFMYLEGERTVVRLNGDDVVGEVVYLDDAEGDLQTIGSSTTVEQVVKVTGESTAMETQPEDEVVPPNVVEEQAVPVKVVEDQSVLMKVVEEQAVAVKIVQDQAVASVFDDLALNLQEMDEQTMNVAEEQDLNVVVEQAVKEGVERAAMGTQSAEESFNPIEESAMGTQPAEESYNPIEESAMGTQPTGQSLKGIEESAMETQHEVEIGIEQEAGGIDGNVQEHVEVTVTEFDDGGFDGNVQEHVEATRRIAVMS</sequence>
<evidence type="ECO:0000256" key="8">
    <source>
        <dbReference type="SAM" id="MobiDB-lite"/>
    </source>
</evidence>
<dbReference type="SUPFAM" id="SSF53335">
    <property type="entry name" value="S-adenosyl-L-methionine-dependent methyltransferases"/>
    <property type="match status" value="1"/>
</dbReference>
<organism evidence="10 11">
    <name type="scientific">Perilla frutescens var. hirtella</name>
    <name type="common">Perilla citriodora</name>
    <name type="synonym">Perilla setoyensis</name>
    <dbReference type="NCBI Taxonomy" id="608512"/>
    <lineage>
        <taxon>Eukaryota</taxon>
        <taxon>Viridiplantae</taxon>
        <taxon>Streptophyta</taxon>
        <taxon>Embryophyta</taxon>
        <taxon>Tracheophyta</taxon>
        <taxon>Spermatophyta</taxon>
        <taxon>Magnoliopsida</taxon>
        <taxon>eudicotyledons</taxon>
        <taxon>Gunneridae</taxon>
        <taxon>Pentapetalae</taxon>
        <taxon>asterids</taxon>
        <taxon>lamiids</taxon>
        <taxon>Lamiales</taxon>
        <taxon>Lamiaceae</taxon>
        <taxon>Nepetoideae</taxon>
        <taxon>Elsholtzieae</taxon>
        <taxon>Perilla</taxon>
    </lineage>
</organism>
<evidence type="ECO:0000256" key="7">
    <source>
        <dbReference type="ARBA" id="ARBA00045681"/>
    </source>
</evidence>
<accession>A0AAD4JCT8</accession>
<evidence type="ECO:0000256" key="4">
    <source>
        <dbReference type="ARBA" id="ARBA00023004"/>
    </source>
</evidence>
<feature type="region of interest" description="Disordered" evidence="8">
    <location>
        <begin position="398"/>
        <end position="441"/>
    </location>
</feature>
<keyword evidence="10" id="KW-0808">Transferase</keyword>
<dbReference type="InterPro" id="IPR029063">
    <property type="entry name" value="SAM-dependent_MTases_sf"/>
</dbReference>
<gene>
    <name evidence="10" type="ORF">C2S53_020503</name>
</gene>
<comment type="function">
    <text evidence="7">Mitochondrial ribosome (mitoribosome) assembly factor. Binds at the interface of the head and body domains of the mitochondrial small ribosomal subunit (mt-SSU), occluding the mRNA channel and preventing compaction of the head domain towards the body. Probable inactive methyltransferase: retains the characteristic folding and ability to bind S-adenosyl-L-methionine, but it probably lost its methyltransferase activity.</text>
</comment>
<evidence type="ECO:0000259" key="9">
    <source>
        <dbReference type="Pfam" id="PF26130"/>
    </source>
</evidence>
<comment type="caution">
    <text evidence="10">The sequence shown here is derived from an EMBL/GenBank/DDBJ whole genome shotgun (WGS) entry which is preliminary data.</text>
</comment>
<evidence type="ECO:0000313" key="10">
    <source>
        <dbReference type="EMBL" id="KAH6831464.1"/>
    </source>
</evidence>
<evidence type="ECO:0000256" key="2">
    <source>
        <dbReference type="ARBA" id="ARBA00022723"/>
    </source>
</evidence>
<dbReference type="GO" id="GO:0005763">
    <property type="term" value="C:mitochondrial small ribosomal subunit"/>
    <property type="evidence" value="ECO:0007669"/>
    <property type="project" value="TreeGrafter"/>
</dbReference>
<dbReference type="GO" id="GO:0051536">
    <property type="term" value="F:iron-sulfur cluster binding"/>
    <property type="evidence" value="ECO:0007669"/>
    <property type="project" value="UniProtKB-KW"/>
</dbReference>
<protein>
    <submittedName>
        <fullName evidence="10">Copper ion binding / methyltransferase</fullName>
    </submittedName>
</protein>
<evidence type="ECO:0000313" key="11">
    <source>
        <dbReference type="Proteomes" id="UP001190926"/>
    </source>
</evidence>
<feature type="domain" description="PB1-like" evidence="9">
    <location>
        <begin position="533"/>
        <end position="612"/>
    </location>
</feature>
<keyword evidence="2" id="KW-0479">Metal-binding</keyword>
<dbReference type="EMBL" id="SDAM02000091">
    <property type="protein sequence ID" value="KAH6831464.1"/>
    <property type="molecule type" value="Genomic_DNA"/>
</dbReference>